<dbReference type="InterPro" id="IPR001279">
    <property type="entry name" value="Metallo-B-lactamas"/>
</dbReference>
<sequence>MPEAMHAPVPAGLGPAPFDGRRFSNLSGPDAHGFASVLKWMLTRRRARWPKRLEPIQAAPPPDRVDDGTIRAALIGHATVLLQLAGLNILTDPMLSRTAGPLPWLGVKRVRDPAFALADLPPIDLVLLSHNHYDHLDRSTLAALVGRDDPLILTGLRTGRSVPSGRVVELDWGQSHQEFGLRATFVPAEHFSARGPFDRNAALWGGFVLETALGRIYFAGDSGDGAHFAAIRRHFGPMTLSLIPIGAYEPRWFMSPVHMDPAEALAASLTLESQVSLAIHHGTFPLADDAIDAPPRLLAEALASAAPAGRGLDFRTPALGQPVIVAASGA</sequence>
<gene>
    <name evidence="2" type="ORF">GCM10007874_02150</name>
</gene>
<proteinExistence type="predicted"/>
<organism evidence="2 3">
    <name type="scientific">Labrys miyagiensis</name>
    <dbReference type="NCBI Taxonomy" id="346912"/>
    <lineage>
        <taxon>Bacteria</taxon>
        <taxon>Pseudomonadati</taxon>
        <taxon>Pseudomonadota</taxon>
        <taxon>Alphaproteobacteria</taxon>
        <taxon>Hyphomicrobiales</taxon>
        <taxon>Xanthobacteraceae</taxon>
        <taxon>Labrys</taxon>
    </lineage>
</organism>
<dbReference type="InterPro" id="IPR036866">
    <property type="entry name" value="RibonucZ/Hydroxyglut_hydro"/>
</dbReference>
<dbReference type="PANTHER" id="PTHR15032">
    <property type="entry name" value="N-ACYL-PHOSPHATIDYLETHANOLAMINE-HYDROLYZING PHOSPHOLIPASE D"/>
    <property type="match status" value="1"/>
</dbReference>
<dbReference type="SUPFAM" id="SSF56281">
    <property type="entry name" value="Metallo-hydrolase/oxidoreductase"/>
    <property type="match status" value="1"/>
</dbReference>
<evidence type="ECO:0000313" key="3">
    <source>
        <dbReference type="Proteomes" id="UP001156882"/>
    </source>
</evidence>
<dbReference type="PANTHER" id="PTHR15032:SF4">
    <property type="entry name" value="N-ACYL-PHOSPHATIDYLETHANOLAMINE-HYDROLYZING PHOSPHOLIPASE D"/>
    <property type="match status" value="1"/>
</dbReference>
<dbReference type="Gene3D" id="3.60.15.10">
    <property type="entry name" value="Ribonuclease Z/Hydroxyacylglutathione hydrolase-like"/>
    <property type="match status" value="1"/>
</dbReference>
<evidence type="ECO:0000259" key="1">
    <source>
        <dbReference type="Pfam" id="PF12706"/>
    </source>
</evidence>
<feature type="domain" description="Metallo-beta-lactamase" evidence="1">
    <location>
        <begin position="88"/>
        <end position="281"/>
    </location>
</feature>
<dbReference type="Pfam" id="PF12706">
    <property type="entry name" value="Lactamase_B_2"/>
    <property type="match status" value="1"/>
</dbReference>
<evidence type="ECO:0000313" key="2">
    <source>
        <dbReference type="EMBL" id="GLS17200.1"/>
    </source>
</evidence>
<reference evidence="3" key="1">
    <citation type="journal article" date="2019" name="Int. J. Syst. Evol. Microbiol.">
        <title>The Global Catalogue of Microorganisms (GCM) 10K type strain sequencing project: providing services to taxonomists for standard genome sequencing and annotation.</title>
        <authorList>
            <consortium name="The Broad Institute Genomics Platform"/>
            <consortium name="The Broad Institute Genome Sequencing Center for Infectious Disease"/>
            <person name="Wu L."/>
            <person name="Ma J."/>
        </authorList>
    </citation>
    <scope>NUCLEOTIDE SEQUENCE [LARGE SCALE GENOMIC DNA]</scope>
    <source>
        <strain evidence="3">NBRC 101365</strain>
    </source>
</reference>
<dbReference type="EMBL" id="BSPC01000005">
    <property type="protein sequence ID" value="GLS17200.1"/>
    <property type="molecule type" value="Genomic_DNA"/>
</dbReference>
<dbReference type="Proteomes" id="UP001156882">
    <property type="component" value="Unassembled WGS sequence"/>
</dbReference>
<protein>
    <submittedName>
        <fullName evidence="2">MBL fold metallo-hydrolase</fullName>
    </submittedName>
</protein>
<name>A0ABQ6CEH1_9HYPH</name>
<keyword evidence="3" id="KW-1185">Reference proteome</keyword>
<accession>A0ABQ6CEH1</accession>
<comment type="caution">
    <text evidence="2">The sequence shown here is derived from an EMBL/GenBank/DDBJ whole genome shotgun (WGS) entry which is preliminary data.</text>
</comment>